<evidence type="ECO:0000313" key="2">
    <source>
        <dbReference type="Proteomes" id="UP001054837"/>
    </source>
</evidence>
<comment type="caution">
    <text evidence="1">The sequence shown here is derived from an EMBL/GenBank/DDBJ whole genome shotgun (WGS) entry which is preliminary data.</text>
</comment>
<dbReference type="Proteomes" id="UP001054837">
    <property type="component" value="Unassembled WGS sequence"/>
</dbReference>
<proteinExistence type="predicted"/>
<sequence length="98" mass="10948">MFLRCIINIRHTSDSERVEGPGGVEAAGTSALAGTYKGLRREPFPGEVRSSSMSIMLSNPVFNTLFKNKKSFNFKKSTTIHENKQNTSAEINYDQFSK</sequence>
<protein>
    <submittedName>
        <fullName evidence="1">Uncharacterized protein</fullName>
    </submittedName>
</protein>
<accession>A0AAV4RAD1</accession>
<reference evidence="1 2" key="1">
    <citation type="submission" date="2021-06" db="EMBL/GenBank/DDBJ databases">
        <title>Caerostris darwini draft genome.</title>
        <authorList>
            <person name="Kono N."/>
            <person name="Arakawa K."/>
        </authorList>
    </citation>
    <scope>NUCLEOTIDE SEQUENCE [LARGE SCALE GENOMIC DNA]</scope>
</reference>
<gene>
    <name evidence="1" type="ORF">CDAR_605471</name>
</gene>
<organism evidence="1 2">
    <name type="scientific">Caerostris darwini</name>
    <dbReference type="NCBI Taxonomy" id="1538125"/>
    <lineage>
        <taxon>Eukaryota</taxon>
        <taxon>Metazoa</taxon>
        <taxon>Ecdysozoa</taxon>
        <taxon>Arthropoda</taxon>
        <taxon>Chelicerata</taxon>
        <taxon>Arachnida</taxon>
        <taxon>Araneae</taxon>
        <taxon>Araneomorphae</taxon>
        <taxon>Entelegynae</taxon>
        <taxon>Araneoidea</taxon>
        <taxon>Araneidae</taxon>
        <taxon>Caerostris</taxon>
    </lineage>
</organism>
<keyword evidence="2" id="KW-1185">Reference proteome</keyword>
<dbReference type="EMBL" id="BPLQ01005941">
    <property type="protein sequence ID" value="GIY18739.1"/>
    <property type="molecule type" value="Genomic_DNA"/>
</dbReference>
<evidence type="ECO:0000313" key="1">
    <source>
        <dbReference type="EMBL" id="GIY18739.1"/>
    </source>
</evidence>
<name>A0AAV4RAD1_9ARAC</name>
<dbReference type="AlphaFoldDB" id="A0AAV4RAD1"/>